<organism evidence="5 6">
    <name type="scientific">Salmonirosea aquatica</name>
    <dbReference type="NCBI Taxonomy" id="2654236"/>
    <lineage>
        <taxon>Bacteria</taxon>
        <taxon>Pseudomonadati</taxon>
        <taxon>Bacteroidota</taxon>
        <taxon>Cytophagia</taxon>
        <taxon>Cytophagales</taxon>
        <taxon>Spirosomataceae</taxon>
        <taxon>Salmonirosea</taxon>
    </lineage>
</organism>
<name>A0A7C9F7T5_9BACT</name>
<evidence type="ECO:0000313" key="5">
    <source>
        <dbReference type="EMBL" id="MPR32924.1"/>
    </source>
</evidence>
<evidence type="ECO:0000256" key="2">
    <source>
        <dbReference type="ARBA" id="ARBA00022964"/>
    </source>
</evidence>
<dbReference type="InterPro" id="IPR015889">
    <property type="entry name" value="Intradiol_dOase_core"/>
</dbReference>
<proteinExistence type="inferred from homology"/>
<evidence type="ECO:0000256" key="3">
    <source>
        <dbReference type="ARBA" id="ARBA00023002"/>
    </source>
</evidence>
<accession>A0A7C9F7T5</accession>
<dbReference type="PANTHER" id="PTHR33711:SF10">
    <property type="entry name" value="INTRADIOL RING-CLEAVAGE DIOXYGENASES DOMAIN-CONTAINING PROTEIN"/>
    <property type="match status" value="1"/>
</dbReference>
<evidence type="ECO:0000259" key="4">
    <source>
        <dbReference type="Pfam" id="PF00775"/>
    </source>
</evidence>
<dbReference type="GO" id="GO:0016702">
    <property type="term" value="F:oxidoreductase activity, acting on single donors with incorporation of molecular oxygen, incorporation of two atoms of oxygen"/>
    <property type="evidence" value="ECO:0007669"/>
    <property type="project" value="InterPro"/>
</dbReference>
<feature type="domain" description="Intradiol ring-cleavage dioxygenases" evidence="4">
    <location>
        <begin position="66"/>
        <end position="174"/>
    </location>
</feature>
<sequence>MKVPFFSFLLLAVFISCESRSQQQKSSASPKELIGGGCDGCEIMYIGMPIRMNSTDTSVGWRGTRTKLLVTGTVYQVDGRTPAPNVIVYYWQTDDQGYYSKNSMLTGEAVRHGARRGWMQTGADGKYALYTNRPAPYPGRDIPAHIHLSIKEPNLPNEYYVDELVFDDDPLLTTAKRKALENRGGSGVLRPREENGIQVARHDIILGLHIPHYLATTSANKRTGLSIGEESPSFTPYHAWGPDKGSKACPVCKYGRNYGILYFVGATESWDNFKKWLVLLEKLSGEKRDQLKVYLVCEAGGTPEKTQRQLEQVGRELDIQNLALTFVPDFGDQESDVYLNKLDAKAVNTFIVYNSRVIIDTYTNLRPIDFGILTRKIP</sequence>
<dbReference type="Pfam" id="PF00775">
    <property type="entry name" value="Dioxygenase_C"/>
    <property type="match status" value="1"/>
</dbReference>
<dbReference type="InterPro" id="IPR050770">
    <property type="entry name" value="Intradiol_RC_Dioxygenase"/>
</dbReference>
<dbReference type="RefSeq" id="WP_152757775.1">
    <property type="nucleotide sequence ID" value="NZ_WHLY01000002.1"/>
</dbReference>
<dbReference type="InterPro" id="IPR000627">
    <property type="entry name" value="Intradiol_dOase_C"/>
</dbReference>
<evidence type="ECO:0000313" key="6">
    <source>
        <dbReference type="Proteomes" id="UP000479293"/>
    </source>
</evidence>
<comment type="similarity">
    <text evidence="1">Belongs to the intradiol ring-cleavage dioxygenase family.</text>
</comment>
<dbReference type="PROSITE" id="PS51257">
    <property type="entry name" value="PROKAR_LIPOPROTEIN"/>
    <property type="match status" value="1"/>
</dbReference>
<dbReference type="AlphaFoldDB" id="A0A7C9F7T5"/>
<reference evidence="5 6" key="1">
    <citation type="submission" date="2019-10" db="EMBL/GenBank/DDBJ databases">
        <title>Draft Genome Sequence of Cytophagaceae sp. SJW1-29.</title>
        <authorList>
            <person name="Choi A."/>
        </authorList>
    </citation>
    <scope>NUCLEOTIDE SEQUENCE [LARGE SCALE GENOMIC DNA]</scope>
    <source>
        <strain evidence="5 6">SJW1-29</strain>
    </source>
</reference>
<evidence type="ECO:0000256" key="1">
    <source>
        <dbReference type="ARBA" id="ARBA00007825"/>
    </source>
</evidence>
<dbReference type="SUPFAM" id="SSF49482">
    <property type="entry name" value="Aromatic compound dioxygenase"/>
    <property type="match status" value="1"/>
</dbReference>
<dbReference type="Proteomes" id="UP000479293">
    <property type="component" value="Unassembled WGS sequence"/>
</dbReference>
<dbReference type="EMBL" id="WHLY01000002">
    <property type="protein sequence ID" value="MPR32924.1"/>
    <property type="molecule type" value="Genomic_DNA"/>
</dbReference>
<gene>
    <name evidence="5" type="ORF">GBK04_06020</name>
</gene>
<keyword evidence="3" id="KW-0560">Oxidoreductase</keyword>
<dbReference type="PANTHER" id="PTHR33711">
    <property type="entry name" value="DIOXYGENASE, PUTATIVE (AFU_ORTHOLOGUE AFUA_2G02910)-RELATED"/>
    <property type="match status" value="1"/>
</dbReference>
<comment type="caution">
    <text evidence="5">The sequence shown here is derived from an EMBL/GenBank/DDBJ whole genome shotgun (WGS) entry which is preliminary data.</text>
</comment>
<keyword evidence="6" id="KW-1185">Reference proteome</keyword>
<dbReference type="Gene3D" id="2.60.130.10">
    <property type="entry name" value="Aromatic compound dioxygenase"/>
    <property type="match status" value="1"/>
</dbReference>
<keyword evidence="2 5" id="KW-0223">Dioxygenase</keyword>
<dbReference type="GO" id="GO:0008199">
    <property type="term" value="F:ferric iron binding"/>
    <property type="evidence" value="ECO:0007669"/>
    <property type="project" value="InterPro"/>
</dbReference>
<protein>
    <submittedName>
        <fullName evidence="5">Intradiol ring-cleavage dioxygenase</fullName>
    </submittedName>
</protein>